<evidence type="ECO:0000256" key="14">
    <source>
        <dbReference type="RuleBase" id="RU365096"/>
    </source>
</evidence>
<evidence type="ECO:0000256" key="8">
    <source>
        <dbReference type="ARBA" id="ARBA00022763"/>
    </source>
</evidence>
<dbReference type="Pfam" id="PF14815">
    <property type="entry name" value="NUDIX_4"/>
    <property type="match status" value="1"/>
</dbReference>
<dbReference type="InterPro" id="IPR023170">
    <property type="entry name" value="HhH_base_excis_C"/>
</dbReference>
<comment type="function">
    <text evidence="2">Adenine glycosylase active on G-A mispairs. MutY also corrects error-prone DNA synthesis past GO lesions which are due to the oxidatively damaged form of guanine: 7,8-dihydro-8-oxoguanine (8-oxo-dGTP).</text>
</comment>
<dbReference type="Proteomes" id="UP001312908">
    <property type="component" value="Unassembled WGS sequence"/>
</dbReference>
<evidence type="ECO:0000256" key="3">
    <source>
        <dbReference type="ARBA" id="ARBA00008343"/>
    </source>
</evidence>
<dbReference type="PROSITE" id="PS01155">
    <property type="entry name" value="ENDONUCLEASE_III_2"/>
    <property type="match status" value="1"/>
</dbReference>
<accession>A0ABU7U237</accession>
<feature type="region of interest" description="Disordered" evidence="15">
    <location>
        <begin position="1"/>
        <end position="22"/>
    </location>
</feature>
<proteinExistence type="inferred from homology"/>
<keyword evidence="12" id="KW-0234">DNA repair</keyword>
<dbReference type="SUPFAM" id="SSF55811">
    <property type="entry name" value="Nudix"/>
    <property type="match status" value="1"/>
</dbReference>
<evidence type="ECO:0000313" key="17">
    <source>
        <dbReference type="EMBL" id="MEE8658136.1"/>
    </source>
</evidence>
<evidence type="ECO:0000256" key="6">
    <source>
        <dbReference type="ARBA" id="ARBA00022485"/>
    </source>
</evidence>
<organism evidence="17 18">
    <name type="scientific">Sorlinia euscelidii</name>
    <dbReference type="NCBI Taxonomy" id="3081148"/>
    <lineage>
        <taxon>Bacteria</taxon>
        <taxon>Pseudomonadati</taxon>
        <taxon>Pseudomonadota</taxon>
        <taxon>Alphaproteobacteria</taxon>
        <taxon>Acetobacterales</taxon>
        <taxon>Acetobacteraceae</taxon>
        <taxon>Sorlinia</taxon>
    </lineage>
</organism>
<dbReference type="Pfam" id="PF00633">
    <property type="entry name" value="HHH"/>
    <property type="match status" value="1"/>
</dbReference>
<dbReference type="Gene3D" id="1.10.340.30">
    <property type="entry name" value="Hypothetical protein, domain 2"/>
    <property type="match status" value="1"/>
</dbReference>
<dbReference type="EC" id="3.2.2.31" evidence="4 14"/>
<evidence type="ECO:0000256" key="11">
    <source>
        <dbReference type="ARBA" id="ARBA00023014"/>
    </source>
</evidence>
<dbReference type="CDD" id="cd03431">
    <property type="entry name" value="NUDIX_DNA_Glycosylase_C-MutY"/>
    <property type="match status" value="1"/>
</dbReference>
<feature type="domain" description="HhH-GPD" evidence="16">
    <location>
        <begin position="104"/>
        <end position="255"/>
    </location>
</feature>
<dbReference type="PANTHER" id="PTHR42944">
    <property type="entry name" value="ADENINE DNA GLYCOSYLASE"/>
    <property type="match status" value="1"/>
</dbReference>
<dbReference type="PANTHER" id="PTHR42944:SF1">
    <property type="entry name" value="ADENINE DNA GLYCOSYLASE"/>
    <property type="match status" value="1"/>
</dbReference>
<evidence type="ECO:0000256" key="7">
    <source>
        <dbReference type="ARBA" id="ARBA00022723"/>
    </source>
</evidence>
<dbReference type="InterPro" id="IPR029119">
    <property type="entry name" value="MutY_C"/>
</dbReference>
<name>A0ABU7U237_9PROT</name>
<dbReference type="SMART" id="SM00478">
    <property type="entry name" value="ENDO3c"/>
    <property type="match status" value="1"/>
</dbReference>
<dbReference type="InterPro" id="IPR011257">
    <property type="entry name" value="DNA_glycosylase"/>
</dbReference>
<evidence type="ECO:0000256" key="4">
    <source>
        <dbReference type="ARBA" id="ARBA00012045"/>
    </source>
</evidence>
<dbReference type="InterPro" id="IPR015797">
    <property type="entry name" value="NUDIX_hydrolase-like_dom_sf"/>
</dbReference>
<dbReference type="Gene3D" id="1.10.1670.10">
    <property type="entry name" value="Helix-hairpin-Helix base-excision DNA repair enzymes (C-terminal)"/>
    <property type="match status" value="1"/>
</dbReference>
<keyword evidence="6" id="KW-0004">4Fe-4S</keyword>
<evidence type="ECO:0000256" key="12">
    <source>
        <dbReference type="ARBA" id="ARBA00023204"/>
    </source>
</evidence>
<protein>
    <recommendedName>
        <fullName evidence="5 14">Adenine DNA glycosylase</fullName>
        <ecNumber evidence="4 14">3.2.2.31</ecNumber>
    </recommendedName>
</protein>
<dbReference type="EMBL" id="JAWJZY010000002">
    <property type="protein sequence ID" value="MEE8658136.1"/>
    <property type="molecule type" value="Genomic_DNA"/>
</dbReference>
<dbReference type="PROSITE" id="PS00764">
    <property type="entry name" value="ENDONUCLEASE_III_1"/>
    <property type="match status" value="1"/>
</dbReference>
<dbReference type="InterPro" id="IPR004036">
    <property type="entry name" value="Endonuclease-III-like_CS2"/>
</dbReference>
<gene>
    <name evidence="17" type="ORF">DOFOFD_03795</name>
</gene>
<keyword evidence="10 14" id="KW-0408">Iron</keyword>
<dbReference type="Pfam" id="PF00730">
    <property type="entry name" value="HhH-GPD"/>
    <property type="match status" value="1"/>
</dbReference>
<dbReference type="InterPro" id="IPR004035">
    <property type="entry name" value="Endouclease-III_FeS-bd_BS"/>
</dbReference>
<evidence type="ECO:0000313" key="18">
    <source>
        <dbReference type="Proteomes" id="UP001312908"/>
    </source>
</evidence>
<evidence type="ECO:0000256" key="10">
    <source>
        <dbReference type="ARBA" id="ARBA00023004"/>
    </source>
</evidence>
<dbReference type="Gene3D" id="3.90.79.10">
    <property type="entry name" value="Nucleoside Triphosphate Pyrophosphohydrolase"/>
    <property type="match status" value="1"/>
</dbReference>
<evidence type="ECO:0000256" key="15">
    <source>
        <dbReference type="SAM" id="MobiDB-lite"/>
    </source>
</evidence>
<evidence type="ECO:0000256" key="2">
    <source>
        <dbReference type="ARBA" id="ARBA00002933"/>
    </source>
</evidence>
<dbReference type="SUPFAM" id="SSF48150">
    <property type="entry name" value="DNA-glycosylase"/>
    <property type="match status" value="1"/>
</dbReference>
<dbReference type="CDD" id="cd00056">
    <property type="entry name" value="ENDO3c"/>
    <property type="match status" value="1"/>
</dbReference>
<keyword evidence="9" id="KW-0378">Hydrolase</keyword>
<evidence type="ECO:0000259" key="16">
    <source>
        <dbReference type="SMART" id="SM00478"/>
    </source>
</evidence>
<sequence>MWPIEDNLHSEAGPAFQGRAGDRINQGAERPHAENTPRLFFHRAGRGTGRPGLARCVGFLHIARVTFSAASLLLWYDHHRRIMPWRALPGQKSDPYHVWLSEIMLQQTTVVTVHDYFLRFIARFPSVQALAAAPQHDVMAAWAGLGYYSRARNLHLCAQELAARGAFPQTVPALEALPGIGPYTARAIASIAFNVPVIPVDGNVERVTARLFAAGTPLPAGKKHLATLAATLNDDAPAQARASDFAQALFDLGATICTPRRPKCMLCPWQQDCAAHRQGKAESYPVKAPKKQRPDSHGTALIIRGPGPSVLLRKRPDKGLLAAMMALPGSDWISVSAPPDSLQKGASAGPWLYLGRVKHVFTHLTLYLDVYEVEVTSWNAARTSCLAPLMTPEMIVDAVPCAMEDLPDQALPSLMRKCLALAKLPA</sequence>
<comment type="caution">
    <text evidence="17">The sequence shown here is derived from an EMBL/GenBank/DDBJ whole genome shotgun (WGS) entry which is preliminary data.</text>
</comment>
<keyword evidence="8 14" id="KW-0227">DNA damage</keyword>
<dbReference type="InterPro" id="IPR000445">
    <property type="entry name" value="HhH_motif"/>
</dbReference>
<evidence type="ECO:0000256" key="9">
    <source>
        <dbReference type="ARBA" id="ARBA00022801"/>
    </source>
</evidence>
<comment type="similarity">
    <text evidence="3 14">Belongs to the Nth/MutY family.</text>
</comment>
<dbReference type="InterPro" id="IPR003651">
    <property type="entry name" value="Endonuclease3_FeS-loop_motif"/>
</dbReference>
<evidence type="ECO:0000256" key="5">
    <source>
        <dbReference type="ARBA" id="ARBA00022023"/>
    </source>
</evidence>
<comment type="catalytic activity">
    <reaction evidence="1 14">
        <text>Hydrolyzes free adenine bases from 7,8-dihydro-8-oxoguanine:adenine mismatched double-stranded DNA, leaving an apurinic site.</text>
        <dbReference type="EC" id="3.2.2.31"/>
    </reaction>
</comment>
<dbReference type="InterPro" id="IPR003265">
    <property type="entry name" value="HhH-GPD_domain"/>
</dbReference>
<reference evidence="17 18" key="1">
    <citation type="submission" date="2023-10" db="EMBL/GenBank/DDBJ databases">
        <title>Sorlinia euscelidii gen. nov., sp. nov., an acetic acid bacteria isolated from the gut of Euscelidius variegatus emitter.</title>
        <authorList>
            <person name="Michoud G."/>
            <person name="Marasco R."/>
            <person name="Seferji K."/>
            <person name="Gonella E."/>
            <person name="Garuglieri E."/>
            <person name="Alma A."/>
            <person name="Mapelli F."/>
            <person name="Borin S."/>
            <person name="Daffonchio D."/>
            <person name="Crotti E."/>
        </authorList>
    </citation>
    <scope>NUCLEOTIDE SEQUENCE [LARGE SCALE GENOMIC DNA]</scope>
    <source>
        <strain evidence="17 18">EV16P</strain>
    </source>
</reference>
<keyword evidence="11" id="KW-0411">Iron-sulfur</keyword>
<evidence type="ECO:0000256" key="1">
    <source>
        <dbReference type="ARBA" id="ARBA00000843"/>
    </source>
</evidence>
<dbReference type="InterPro" id="IPR044298">
    <property type="entry name" value="MIG/MutY"/>
</dbReference>
<keyword evidence="18" id="KW-1185">Reference proteome</keyword>
<comment type="cofactor">
    <cofactor evidence="14">
        <name>[4Fe-4S] cluster</name>
        <dbReference type="ChEBI" id="CHEBI:49883"/>
    </cofactor>
    <text evidence="14">Binds 1 [4Fe-4S] cluster.</text>
</comment>
<keyword evidence="7" id="KW-0479">Metal-binding</keyword>
<dbReference type="Pfam" id="PF10576">
    <property type="entry name" value="EndIII_4Fe-2S"/>
    <property type="match status" value="1"/>
</dbReference>
<keyword evidence="13 14" id="KW-0326">Glycosidase</keyword>
<evidence type="ECO:0000256" key="13">
    <source>
        <dbReference type="ARBA" id="ARBA00023295"/>
    </source>
</evidence>